<name>A0A8R2CAC3_BOMMO</name>
<feature type="domain" description="Peptidase S1" evidence="6">
    <location>
        <begin position="37"/>
        <end position="288"/>
    </location>
</feature>
<dbReference type="KEGG" id="bmor:101735543"/>
<dbReference type="InterPro" id="IPR001254">
    <property type="entry name" value="Trypsin_dom"/>
</dbReference>
<feature type="signal peptide" evidence="5">
    <location>
        <begin position="1"/>
        <end position="16"/>
    </location>
</feature>
<protein>
    <recommendedName>
        <fullName evidence="6">Peptidase S1 domain-containing protein</fullName>
    </recommendedName>
</protein>
<feature type="chain" id="PRO_5035798018" description="Peptidase S1 domain-containing protein" evidence="5">
    <location>
        <begin position="17"/>
        <end position="310"/>
    </location>
</feature>
<dbReference type="InterPro" id="IPR043504">
    <property type="entry name" value="Peptidase_S1_PA_chymotrypsin"/>
</dbReference>
<evidence type="ECO:0000256" key="3">
    <source>
        <dbReference type="RuleBase" id="RU363034"/>
    </source>
</evidence>
<dbReference type="InterPro" id="IPR009003">
    <property type="entry name" value="Peptidase_S1_PA"/>
</dbReference>
<dbReference type="Pfam" id="PF00089">
    <property type="entry name" value="Trypsin"/>
    <property type="match status" value="1"/>
</dbReference>
<keyword evidence="3" id="KW-0720">Serine protease</keyword>
<dbReference type="GO" id="GO:0006508">
    <property type="term" value="P:proteolysis"/>
    <property type="evidence" value="ECO:0007669"/>
    <property type="project" value="UniProtKB-KW"/>
</dbReference>
<dbReference type="GO" id="GO:0004252">
    <property type="term" value="F:serine-type endopeptidase activity"/>
    <property type="evidence" value="ECO:0007669"/>
    <property type="project" value="InterPro"/>
</dbReference>
<feature type="transmembrane region" description="Helical" evidence="4">
    <location>
        <begin position="293"/>
        <end position="309"/>
    </location>
</feature>
<dbReference type="GeneID" id="101735543"/>
<proteinExistence type="inferred from homology"/>
<evidence type="ECO:0000256" key="2">
    <source>
        <dbReference type="ARBA" id="ARBA00024195"/>
    </source>
</evidence>
<accession>A0A8R2CAC3</accession>
<dbReference type="InterPro" id="IPR051487">
    <property type="entry name" value="Ser/Thr_Proteases_Immune/Dev"/>
</dbReference>
<reference evidence="7" key="2">
    <citation type="submission" date="2022-06" db="UniProtKB">
        <authorList>
            <consortium name="EnsemblMetazoa"/>
        </authorList>
    </citation>
    <scope>IDENTIFICATION</scope>
    <source>
        <strain evidence="7">p50T (Dazao)</strain>
    </source>
</reference>
<evidence type="ECO:0000313" key="7">
    <source>
        <dbReference type="EnsemblMetazoa" id="XP_012553053.3"/>
    </source>
</evidence>
<dbReference type="PRINTS" id="PR00722">
    <property type="entry name" value="CHYMOTRYPSIN"/>
</dbReference>
<keyword evidence="4" id="KW-1133">Transmembrane helix</keyword>
<evidence type="ECO:0000256" key="4">
    <source>
        <dbReference type="SAM" id="Phobius"/>
    </source>
</evidence>
<dbReference type="EnsemblMetazoa" id="XM_012697599.3">
    <property type="protein sequence ID" value="XP_012553053.3"/>
    <property type="gene ID" value="LOC101735543"/>
</dbReference>
<dbReference type="InterPro" id="IPR033116">
    <property type="entry name" value="TRYPSIN_SER"/>
</dbReference>
<keyword evidence="3" id="KW-0645">Protease</keyword>
<dbReference type="SUPFAM" id="SSF50494">
    <property type="entry name" value="Trypsin-like serine proteases"/>
    <property type="match status" value="1"/>
</dbReference>
<dbReference type="Gene3D" id="2.40.10.10">
    <property type="entry name" value="Trypsin-like serine proteases"/>
    <property type="match status" value="1"/>
</dbReference>
<keyword evidence="3" id="KW-0378">Hydrolase</keyword>
<keyword evidence="8" id="KW-1185">Reference proteome</keyword>
<evidence type="ECO:0000313" key="8">
    <source>
        <dbReference type="Proteomes" id="UP000005204"/>
    </source>
</evidence>
<keyword evidence="5" id="KW-0732">Signal</keyword>
<dbReference type="PROSITE" id="PS00135">
    <property type="entry name" value="TRYPSIN_SER"/>
    <property type="match status" value="1"/>
</dbReference>
<dbReference type="SMART" id="SM00020">
    <property type="entry name" value="Tryp_SPc"/>
    <property type="match status" value="1"/>
</dbReference>
<evidence type="ECO:0000256" key="5">
    <source>
        <dbReference type="SAM" id="SignalP"/>
    </source>
</evidence>
<dbReference type="CDD" id="cd00190">
    <property type="entry name" value="Tryp_SPc"/>
    <property type="match status" value="1"/>
</dbReference>
<evidence type="ECO:0000256" key="1">
    <source>
        <dbReference type="ARBA" id="ARBA00023157"/>
    </source>
</evidence>
<dbReference type="PROSITE" id="PS50240">
    <property type="entry name" value="TRYPSIN_DOM"/>
    <property type="match status" value="1"/>
</dbReference>
<keyword evidence="4" id="KW-0812">Transmembrane</keyword>
<organism evidence="7 8">
    <name type="scientific">Bombyx mori</name>
    <name type="common">Silk moth</name>
    <dbReference type="NCBI Taxonomy" id="7091"/>
    <lineage>
        <taxon>Eukaryota</taxon>
        <taxon>Metazoa</taxon>
        <taxon>Ecdysozoa</taxon>
        <taxon>Arthropoda</taxon>
        <taxon>Hexapoda</taxon>
        <taxon>Insecta</taxon>
        <taxon>Pterygota</taxon>
        <taxon>Neoptera</taxon>
        <taxon>Endopterygota</taxon>
        <taxon>Lepidoptera</taxon>
        <taxon>Glossata</taxon>
        <taxon>Ditrysia</taxon>
        <taxon>Bombycoidea</taxon>
        <taxon>Bombycidae</taxon>
        <taxon>Bombycinae</taxon>
        <taxon>Bombyx</taxon>
    </lineage>
</organism>
<dbReference type="AlphaFoldDB" id="A0A8R2CAC3"/>
<keyword evidence="1" id="KW-1015">Disulfide bond</keyword>
<reference evidence="8" key="1">
    <citation type="journal article" date="2008" name="Insect Biochem. Mol. Biol.">
        <title>The genome of a lepidopteran model insect, the silkworm Bombyx mori.</title>
        <authorList>
            <consortium name="International Silkworm Genome Consortium"/>
        </authorList>
    </citation>
    <scope>NUCLEOTIDE SEQUENCE [LARGE SCALE GENOMIC DNA]</scope>
    <source>
        <strain evidence="8">p50T</strain>
    </source>
</reference>
<sequence length="310" mass="35342">MFFFLITVILTQSTMCEYDKRIIMTLKYSKYRVKPTIVNGEPAYEGQVPYLVSLKQEYKKINANTSLWDNLCGGSIIGEYRVLTAAHCFEGNNFYYAHNPKRLRLVAGELKNELKHSGETETTNKIQWRKIDSVVLHADFLFPSNDIALVFVEEPWNFYLNADFIIPASKTKNYQNTCKSAGFGKVGHRSKDGVSPILLLAPIRVLTLKQCSIYWEMTMNSFICTDSTVTDVAMGDSGGPLACKRTGDPVEKPGRSVLVGVVSGKNFDKTTLYTRVSEYHDWIERNPAIKLNIQYYILVLFIILIYLLFY</sequence>
<dbReference type="PANTHER" id="PTHR24256">
    <property type="entry name" value="TRYPTASE-RELATED"/>
    <property type="match status" value="1"/>
</dbReference>
<dbReference type="PROSITE" id="PS00134">
    <property type="entry name" value="TRYPSIN_HIS"/>
    <property type="match status" value="1"/>
</dbReference>
<dbReference type="Proteomes" id="UP000005204">
    <property type="component" value="Unassembled WGS sequence"/>
</dbReference>
<evidence type="ECO:0000259" key="6">
    <source>
        <dbReference type="PROSITE" id="PS50240"/>
    </source>
</evidence>
<dbReference type="InterPro" id="IPR001314">
    <property type="entry name" value="Peptidase_S1A"/>
</dbReference>
<comment type="similarity">
    <text evidence="2">Belongs to the peptidase S1 family. CLIP subfamily.</text>
</comment>
<dbReference type="InterPro" id="IPR018114">
    <property type="entry name" value="TRYPSIN_HIS"/>
</dbReference>
<keyword evidence="4" id="KW-0472">Membrane</keyword>